<dbReference type="CDD" id="cd06529">
    <property type="entry name" value="S24_LexA-like"/>
    <property type="match status" value="1"/>
</dbReference>
<dbReference type="AlphaFoldDB" id="A0A8I1KJ13"/>
<sequence length="228" mass="25298">MAGRIQALLDATGKPQTPPADSGLKPSTIQNILNERSRRPQPENVALVAKYLGTTVAYLETGDENTKVSPLEGENTNVRMVKQLNSDKNSLTIDVPVLGVSAVSTGDEFLFTGERIDYVRRPERAKHMQRLYAFFVAKDNMYPRFDIGELIYVNPDIPPSVGDDIVIELAPEDSKSTGPNVSYLKRLKRRTPEGLVVEQFNPHSEVSVPIARVICIHRVMTIKDLLGV</sequence>
<proteinExistence type="predicted"/>
<comment type="caution">
    <text evidence="2">The sequence shown here is derived from an EMBL/GenBank/DDBJ whole genome shotgun (WGS) entry which is preliminary data.</text>
</comment>
<gene>
    <name evidence="2" type="ORF">JDN41_06680</name>
</gene>
<dbReference type="RefSeq" id="WP_037241332.1">
    <property type="nucleotide sequence ID" value="NZ_JAEMUK010000012.1"/>
</dbReference>
<dbReference type="Proteomes" id="UP000623250">
    <property type="component" value="Unassembled WGS sequence"/>
</dbReference>
<dbReference type="Gene3D" id="2.10.109.10">
    <property type="entry name" value="Umud Fragment, subunit A"/>
    <property type="match status" value="1"/>
</dbReference>
<evidence type="ECO:0000259" key="1">
    <source>
        <dbReference type="PROSITE" id="PS50943"/>
    </source>
</evidence>
<dbReference type="InterPro" id="IPR039418">
    <property type="entry name" value="LexA-like"/>
</dbReference>
<evidence type="ECO:0000313" key="3">
    <source>
        <dbReference type="Proteomes" id="UP000623250"/>
    </source>
</evidence>
<accession>A0A8I1KJ13</accession>
<dbReference type="PROSITE" id="PS50943">
    <property type="entry name" value="HTH_CROC1"/>
    <property type="match status" value="1"/>
</dbReference>
<feature type="domain" description="HTH cro/C1-type" evidence="1">
    <location>
        <begin position="22"/>
        <end position="59"/>
    </location>
</feature>
<keyword evidence="3" id="KW-1185">Reference proteome</keyword>
<dbReference type="CDD" id="cd00093">
    <property type="entry name" value="HTH_XRE"/>
    <property type="match status" value="1"/>
</dbReference>
<evidence type="ECO:0000313" key="2">
    <source>
        <dbReference type="EMBL" id="MBJ7543237.1"/>
    </source>
</evidence>
<dbReference type="EMBL" id="JAEMUK010000012">
    <property type="protein sequence ID" value="MBJ7543237.1"/>
    <property type="molecule type" value="Genomic_DNA"/>
</dbReference>
<dbReference type="SUPFAM" id="SSF51306">
    <property type="entry name" value="LexA/Signal peptidase"/>
    <property type="match status" value="1"/>
</dbReference>
<dbReference type="InterPro" id="IPR001387">
    <property type="entry name" value="Cro/C1-type_HTH"/>
</dbReference>
<name>A0A8I1KJ13_9HYPH</name>
<dbReference type="InterPro" id="IPR036286">
    <property type="entry name" value="LexA/Signal_pep-like_sf"/>
</dbReference>
<reference evidence="2 3" key="1">
    <citation type="submission" date="2020-12" db="EMBL/GenBank/DDBJ databases">
        <title>Revised draft genomes of Rhodomicrobium vannielii ATCC 17100 and Rhodomicrobium udaipurense JA643.</title>
        <authorList>
            <person name="Conners E.M."/>
            <person name="Davenport E.J."/>
            <person name="Bose A."/>
        </authorList>
    </citation>
    <scope>NUCLEOTIDE SEQUENCE [LARGE SCALE GENOMIC DNA]</scope>
    <source>
        <strain evidence="2 3">JA643</strain>
    </source>
</reference>
<protein>
    <submittedName>
        <fullName evidence="2">Helix-turn-helix transcriptional regulator</fullName>
    </submittedName>
</protein>
<organism evidence="2 3">
    <name type="scientific">Rhodomicrobium udaipurense</name>
    <dbReference type="NCBI Taxonomy" id="1202716"/>
    <lineage>
        <taxon>Bacteria</taxon>
        <taxon>Pseudomonadati</taxon>
        <taxon>Pseudomonadota</taxon>
        <taxon>Alphaproteobacteria</taxon>
        <taxon>Hyphomicrobiales</taxon>
        <taxon>Hyphomicrobiaceae</taxon>
        <taxon>Rhodomicrobium</taxon>
    </lineage>
</organism>